<evidence type="ECO:0000313" key="2">
    <source>
        <dbReference type="EMBL" id="ANU63197.2"/>
    </source>
</evidence>
<organism evidence="2 3">
    <name type="scientific">Muribaculum intestinale</name>
    <dbReference type="NCBI Taxonomy" id="1796646"/>
    <lineage>
        <taxon>Bacteria</taxon>
        <taxon>Pseudomonadati</taxon>
        <taxon>Bacteroidota</taxon>
        <taxon>Bacteroidia</taxon>
        <taxon>Bacteroidales</taxon>
        <taxon>Muribaculaceae</taxon>
        <taxon>Muribaculum</taxon>
    </lineage>
</organism>
<dbReference type="OrthoDB" id="1096080at2"/>
<evidence type="ECO:0000256" key="1">
    <source>
        <dbReference type="SAM" id="SignalP"/>
    </source>
</evidence>
<dbReference type="Proteomes" id="UP000186351">
    <property type="component" value="Chromosome"/>
</dbReference>
<keyword evidence="3" id="KW-1185">Reference proteome</keyword>
<gene>
    <name evidence="2" type="ORF">A4V02_05330</name>
</gene>
<accession>A0A1B1S8S5</accession>
<dbReference type="KEGG" id="pary:A4V02_05330"/>
<keyword evidence="1" id="KW-0732">Signal</keyword>
<evidence type="ECO:0008006" key="4">
    <source>
        <dbReference type="Google" id="ProtNLM"/>
    </source>
</evidence>
<accession>A0A1Z2XJV9</accession>
<dbReference type="EMBL" id="CP015402">
    <property type="protein sequence ID" value="ANU63197.2"/>
    <property type="molecule type" value="Genomic_DNA"/>
</dbReference>
<proteinExistence type="predicted"/>
<name>A0A1B1S8S5_9BACT</name>
<protein>
    <recommendedName>
        <fullName evidence="4">Fimbrillin family protein</fullName>
    </recommendedName>
</protein>
<dbReference type="Gene3D" id="2.60.40.2630">
    <property type="match status" value="1"/>
</dbReference>
<dbReference type="InterPro" id="IPR025049">
    <property type="entry name" value="Mfa-like_1"/>
</dbReference>
<dbReference type="InterPro" id="IPR042278">
    <property type="entry name" value="Mfa-like_1_N"/>
</dbReference>
<feature type="signal peptide" evidence="1">
    <location>
        <begin position="1"/>
        <end position="22"/>
    </location>
</feature>
<dbReference type="PROSITE" id="PS51257">
    <property type="entry name" value="PROKAR_LIPOPROTEIN"/>
    <property type="match status" value="1"/>
</dbReference>
<dbReference type="CDD" id="cd13121">
    <property type="entry name" value="BF2867_like_C"/>
    <property type="match status" value="1"/>
</dbReference>
<dbReference type="STRING" id="1796646.A4V02_05330"/>
<dbReference type="Pfam" id="PF13149">
    <property type="entry name" value="Mfa_like_1"/>
    <property type="match status" value="1"/>
</dbReference>
<dbReference type="AlphaFoldDB" id="A0A1B1S8S5"/>
<reference evidence="3" key="1">
    <citation type="submission" date="2016-04" db="EMBL/GenBank/DDBJ databases">
        <title>Complete Genome Sequences of Twelve Strains of a Stable Defined Moderately Diverse Mouse Microbiota 2 (sDMDMm2).</title>
        <authorList>
            <person name="Uchimura Y."/>
            <person name="Wyss M."/>
            <person name="Brugiroux S."/>
            <person name="Limenitakis J.P."/>
            <person name="Stecher B."/>
            <person name="McCoy K.D."/>
            <person name="Macpherson A.J."/>
        </authorList>
    </citation>
    <scope>NUCLEOTIDE SEQUENCE [LARGE SCALE GENOMIC DNA]</scope>
    <source>
        <strain evidence="3">YL27</strain>
    </source>
</reference>
<dbReference type="Gene3D" id="2.60.40.2620">
    <property type="entry name" value="Fimbrillin-like"/>
    <property type="match status" value="1"/>
</dbReference>
<evidence type="ECO:0000313" key="3">
    <source>
        <dbReference type="Proteomes" id="UP000186351"/>
    </source>
</evidence>
<feature type="chain" id="PRO_5012926966" description="Fimbrillin family protein" evidence="1">
    <location>
        <begin position="23"/>
        <end position="300"/>
    </location>
</feature>
<sequence length="300" mass="32225">MKTLASFAVIAGCAMLFSACQSSDGPDMVIPEPETKSMEIRISPSLVDSRATDYGFETGDCIGLYVVNYSGSTPGTLSDAGNHVDNMRFRYNGSWIPDTPIYWADNKTHADFYLYHPYTNIQSVNAQPFAVKSDQSTEAAYKSSDLMIGKTTNVAPSEDATVVRVNHVMSRIMITLEAGNGFTAESLAAASVSVRINGVKCNSTVNLSTGVATPIGEPSTVNPLFVDDSYKALIVPQKVEKGNLISVTVDGREYNLQKEFTFVAAKSHKFTVILSKTSNGVNVTINPWGDDGTDNGGTAE</sequence>
<dbReference type="CDD" id="cd13120">
    <property type="entry name" value="BF2867_like_N"/>
    <property type="match status" value="1"/>
</dbReference>